<dbReference type="FunFam" id="1.10.10.60:FF:000107">
    <property type="entry name" value="MYB transcription factor"/>
    <property type="match status" value="1"/>
</dbReference>
<sequence>MPTATKKVRQSNEEDMELRKGPWTIEEDSMLIHYIACHGEGRWNLLAKCAGLKRTGKSCRLRWLNYLKPDVKRGNLTPQEQLLILELHSKWGNRWSKIAQHLPGRTDNEIKNYWRTRVQKQARQLNIESNSQRFLDAVKCFWMPRLLQKMEQSSSPTFNSSLTSMNSQSSSAHLSPNPTVPLSPSSPPPIKIDNSNYPNQNLSSLTSTTIHSDSMKVTEQPQVPEHPAGPFQAFGNTHHYNHPNLIDSWSVDSRTYDMEALALETMSAMGTNENSLLDCHMAGGDWLCDNMVDSLWNMTEM</sequence>
<feature type="compositionally biased region" description="Polar residues" evidence="7">
    <location>
        <begin position="193"/>
        <end position="205"/>
    </location>
</feature>
<dbReference type="Gene3D" id="1.10.10.60">
    <property type="entry name" value="Homeodomain-like"/>
    <property type="match status" value="2"/>
</dbReference>
<dbReference type="SUPFAM" id="SSF46689">
    <property type="entry name" value="Homeodomain-like"/>
    <property type="match status" value="1"/>
</dbReference>
<dbReference type="PROSITE" id="PS50090">
    <property type="entry name" value="MYB_LIKE"/>
    <property type="match status" value="2"/>
</dbReference>
<dbReference type="InterPro" id="IPR044676">
    <property type="entry name" value="EOBI/EOBII-like_plant"/>
</dbReference>
<reference evidence="10 11" key="1">
    <citation type="journal article" date="2019" name="Plant Biotechnol. J.">
        <title>The red bayberry genome and genetic basis of sex determination.</title>
        <authorList>
            <person name="Jia H.M."/>
            <person name="Jia H.J."/>
            <person name="Cai Q.L."/>
            <person name="Wang Y."/>
            <person name="Zhao H.B."/>
            <person name="Yang W.F."/>
            <person name="Wang G.Y."/>
            <person name="Li Y.H."/>
            <person name="Zhan D.L."/>
            <person name="Shen Y.T."/>
            <person name="Niu Q.F."/>
            <person name="Chang L."/>
            <person name="Qiu J."/>
            <person name="Zhao L."/>
            <person name="Xie H.B."/>
            <person name="Fu W.Y."/>
            <person name="Jin J."/>
            <person name="Li X.W."/>
            <person name="Jiao Y."/>
            <person name="Zhou C.C."/>
            <person name="Tu T."/>
            <person name="Chai C.Y."/>
            <person name="Gao J.L."/>
            <person name="Fan L.J."/>
            <person name="van de Weg E."/>
            <person name="Wang J.Y."/>
            <person name="Gao Z.S."/>
        </authorList>
    </citation>
    <scope>NUCLEOTIDE SEQUENCE [LARGE SCALE GENOMIC DNA]</scope>
    <source>
        <tissue evidence="10">Leaves</tissue>
    </source>
</reference>
<evidence type="ECO:0000256" key="1">
    <source>
        <dbReference type="ARBA" id="ARBA00004123"/>
    </source>
</evidence>
<evidence type="ECO:0000256" key="3">
    <source>
        <dbReference type="ARBA" id="ARBA00023015"/>
    </source>
</evidence>
<evidence type="ECO:0000256" key="7">
    <source>
        <dbReference type="SAM" id="MobiDB-lite"/>
    </source>
</evidence>
<evidence type="ECO:0000256" key="4">
    <source>
        <dbReference type="ARBA" id="ARBA00023125"/>
    </source>
</evidence>
<dbReference type="PANTHER" id="PTHR45675">
    <property type="entry name" value="MYB TRANSCRIPTION FACTOR-RELATED-RELATED"/>
    <property type="match status" value="1"/>
</dbReference>
<feature type="compositionally biased region" description="Pro residues" evidence="7">
    <location>
        <begin position="178"/>
        <end position="190"/>
    </location>
</feature>
<evidence type="ECO:0000256" key="6">
    <source>
        <dbReference type="ARBA" id="ARBA00023242"/>
    </source>
</evidence>
<keyword evidence="11" id="KW-1185">Reference proteome</keyword>
<dbReference type="AlphaFoldDB" id="A0A6A1UYX8"/>
<feature type="domain" description="Myb-like" evidence="8">
    <location>
        <begin position="15"/>
        <end position="67"/>
    </location>
</feature>
<proteinExistence type="predicted"/>
<dbReference type="InterPro" id="IPR009057">
    <property type="entry name" value="Homeodomain-like_sf"/>
</dbReference>
<evidence type="ECO:0000256" key="5">
    <source>
        <dbReference type="ARBA" id="ARBA00023163"/>
    </source>
</evidence>
<dbReference type="Pfam" id="PF00249">
    <property type="entry name" value="Myb_DNA-binding"/>
    <property type="match status" value="2"/>
</dbReference>
<dbReference type="EMBL" id="RXIC02000025">
    <property type="protein sequence ID" value="KAB1205541.1"/>
    <property type="molecule type" value="Genomic_DNA"/>
</dbReference>
<comment type="subcellular location">
    <subcellularLocation>
        <location evidence="1">Nucleus</location>
    </subcellularLocation>
</comment>
<keyword evidence="2" id="KW-0677">Repeat</keyword>
<evidence type="ECO:0000313" key="10">
    <source>
        <dbReference type="EMBL" id="KAB1205541.1"/>
    </source>
</evidence>
<evidence type="ECO:0000259" key="8">
    <source>
        <dbReference type="PROSITE" id="PS50090"/>
    </source>
</evidence>
<evidence type="ECO:0008006" key="12">
    <source>
        <dbReference type="Google" id="ProtNLM"/>
    </source>
</evidence>
<comment type="caution">
    <text evidence="10">The sequence shown here is derived from an EMBL/GenBank/DDBJ whole genome shotgun (WGS) entry which is preliminary data.</text>
</comment>
<dbReference type="FunFam" id="1.10.10.60:FF:000011">
    <property type="entry name" value="Myb transcription factor"/>
    <property type="match status" value="1"/>
</dbReference>
<dbReference type="Proteomes" id="UP000516437">
    <property type="component" value="Chromosome 7"/>
</dbReference>
<organism evidence="10 11">
    <name type="scientific">Morella rubra</name>
    <name type="common">Chinese bayberry</name>
    <dbReference type="NCBI Taxonomy" id="262757"/>
    <lineage>
        <taxon>Eukaryota</taxon>
        <taxon>Viridiplantae</taxon>
        <taxon>Streptophyta</taxon>
        <taxon>Embryophyta</taxon>
        <taxon>Tracheophyta</taxon>
        <taxon>Spermatophyta</taxon>
        <taxon>Magnoliopsida</taxon>
        <taxon>eudicotyledons</taxon>
        <taxon>Gunneridae</taxon>
        <taxon>Pentapetalae</taxon>
        <taxon>rosids</taxon>
        <taxon>fabids</taxon>
        <taxon>Fagales</taxon>
        <taxon>Myricaceae</taxon>
        <taxon>Morella</taxon>
    </lineage>
</organism>
<dbReference type="PROSITE" id="PS51294">
    <property type="entry name" value="HTH_MYB"/>
    <property type="match status" value="2"/>
</dbReference>
<dbReference type="GO" id="GO:0005634">
    <property type="term" value="C:nucleus"/>
    <property type="evidence" value="ECO:0007669"/>
    <property type="project" value="UniProtKB-SubCell"/>
</dbReference>
<evidence type="ECO:0000256" key="2">
    <source>
        <dbReference type="ARBA" id="ARBA00022737"/>
    </source>
</evidence>
<keyword evidence="4" id="KW-0238">DNA-binding</keyword>
<feature type="domain" description="Myb-like" evidence="8">
    <location>
        <begin position="68"/>
        <end position="118"/>
    </location>
</feature>
<dbReference type="SMART" id="SM00717">
    <property type="entry name" value="SANT"/>
    <property type="match status" value="2"/>
</dbReference>
<dbReference type="CDD" id="cd00167">
    <property type="entry name" value="SANT"/>
    <property type="match status" value="2"/>
</dbReference>
<dbReference type="PANTHER" id="PTHR45675:SF30">
    <property type="entry name" value="TRANSCRIPTION FACTOR MYB62"/>
    <property type="match status" value="1"/>
</dbReference>
<name>A0A6A1UYX8_9ROSI</name>
<dbReference type="OrthoDB" id="2143914at2759"/>
<evidence type="ECO:0000259" key="9">
    <source>
        <dbReference type="PROSITE" id="PS51294"/>
    </source>
</evidence>
<protein>
    <recommendedName>
        <fullName evidence="12">Transcription factor MYB21</fullName>
    </recommendedName>
</protein>
<dbReference type="GO" id="GO:0043565">
    <property type="term" value="F:sequence-specific DNA binding"/>
    <property type="evidence" value="ECO:0007669"/>
    <property type="project" value="InterPro"/>
</dbReference>
<gene>
    <name evidence="10" type="ORF">CJ030_MR7G023681</name>
</gene>
<keyword evidence="3" id="KW-0805">Transcription regulation</keyword>
<dbReference type="InterPro" id="IPR017930">
    <property type="entry name" value="Myb_dom"/>
</dbReference>
<dbReference type="GO" id="GO:0003700">
    <property type="term" value="F:DNA-binding transcription factor activity"/>
    <property type="evidence" value="ECO:0007669"/>
    <property type="project" value="InterPro"/>
</dbReference>
<feature type="domain" description="HTH myb-type" evidence="9">
    <location>
        <begin position="15"/>
        <end position="67"/>
    </location>
</feature>
<feature type="domain" description="HTH myb-type" evidence="9">
    <location>
        <begin position="68"/>
        <end position="122"/>
    </location>
</feature>
<evidence type="ECO:0000313" key="11">
    <source>
        <dbReference type="Proteomes" id="UP000516437"/>
    </source>
</evidence>
<keyword evidence="5" id="KW-0804">Transcription</keyword>
<keyword evidence="6" id="KW-0539">Nucleus</keyword>
<dbReference type="InterPro" id="IPR001005">
    <property type="entry name" value="SANT/Myb"/>
</dbReference>
<accession>A0A6A1UYX8</accession>
<feature type="compositionally biased region" description="Low complexity" evidence="7">
    <location>
        <begin position="154"/>
        <end position="177"/>
    </location>
</feature>
<feature type="region of interest" description="Disordered" evidence="7">
    <location>
        <begin position="154"/>
        <end position="205"/>
    </location>
</feature>